<accession>A0ABM1YLE7</accession>
<evidence type="ECO:0000313" key="15">
    <source>
        <dbReference type="EnsemblMetazoa" id="AALFPA23_010234.P14247"/>
    </source>
</evidence>
<evidence type="ECO:0000256" key="14">
    <source>
        <dbReference type="SAM" id="SignalP"/>
    </source>
</evidence>
<evidence type="ECO:0000256" key="4">
    <source>
        <dbReference type="ARBA" id="ARBA00010617"/>
    </source>
</evidence>
<keyword evidence="16" id="KW-1185">Reference proteome</keyword>
<evidence type="ECO:0000256" key="9">
    <source>
        <dbReference type="ARBA" id="ARBA00023002"/>
    </source>
</evidence>
<reference evidence="15" key="2">
    <citation type="submission" date="2025-05" db="UniProtKB">
        <authorList>
            <consortium name="EnsemblMetazoa"/>
        </authorList>
    </citation>
    <scope>IDENTIFICATION</scope>
    <source>
        <strain evidence="15">Foshan</strain>
    </source>
</reference>
<comment type="subcellular location">
    <subcellularLocation>
        <location evidence="3">Endoplasmic reticulum membrane</location>
        <topology evidence="3">Peripheral membrane protein</topology>
    </subcellularLocation>
    <subcellularLocation>
        <location evidence="2">Microsome membrane</location>
        <topology evidence="2">Peripheral membrane protein</topology>
    </subcellularLocation>
</comment>
<evidence type="ECO:0000256" key="13">
    <source>
        <dbReference type="RuleBase" id="RU000461"/>
    </source>
</evidence>
<dbReference type="Gene3D" id="1.10.630.10">
    <property type="entry name" value="Cytochrome P450"/>
    <property type="match status" value="1"/>
</dbReference>
<reference evidence="16" key="1">
    <citation type="journal article" date="2015" name="Proc. Natl. Acad. Sci. U.S.A.">
        <title>Genome sequence of the Asian Tiger mosquito, Aedes albopictus, reveals insights into its biology, genetics, and evolution.</title>
        <authorList>
            <person name="Chen X.G."/>
            <person name="Jiang X."/>
            <person name="Gu J."/>
            <person name="Xu M."/>
            <person name="Wu Y."/>
            <person name="Deng Y."/>
            <person name="Zhang C."/>
            <person name="Bonizzoni M."/>
            <person name="Dermauw W."/>
            <person name="Vontas J."/>
            <person name="Armbruster P."/>
            <person name="Huang X."/>
            <person name="Yang Y."/>
            <person name="Zhang H."/>
            <person name="He W."/>
            <person name="Peng H."/>
            <person name="Liu Y."/>
            <person name="Wu K."/>
            <person name="Chen J."/>
            <person name="Lirakis M."/>
            <person name="Topalis P."/>
            <person name="Van Leeuwen T."/>
            <person name="Hall A.B."/>
            <person name="Jiang X."/>
            <person name="Thorpe C."/>
            <person name="Mueller R.L."/>
            <person name="Sun C."/>
            <person name="Waterhouse R.M."/>
            <person name="Yan G."/>
            <person name="Tu Z.J."/>
            <person name="Fang X."/>
            <person name="James A.A."/>
        </authorList>
    </citation>
    <scope>NUCLEOTIDE SEQUENCE [LARGE SCALE GENOMIC DNA]</scope>
    <source>
        <strain evidence="16">Foshan</strain>
    </source>
</reference>
<dbReference type="InterPro" id="IPR002402">
    <property type="entry name" value="Cyt_P450_E_grp-II"/>
</dbReference>
<name>A0ABM1YLE7_AEDAL</name>
<evidence type="ECO:0000256" key="12">
    <source>
        <dbReference type="ARBA" id="ARBA00023136"/>
    </source>
</evidence>
<keyword evidence="9 13" id="KW-0560">Oxidoreductase</keyword>
<dbReference type="Pfam" id="PF00067">
    <property type="entry name" value="p450"/>
    <property type="match status" value="1"/>
</dbReference>
<evidence type="ECO:0000256" key="1">
    <source>
        <dbReference type="ARBA" id="ARBA00001971"/>
    </source>
</evidence>
<evidence type="ECO:0000256" key="11">
    <source>
        <dbReference type="ARBA" id="ARBA00023033"/>
    </source>
</evidence>
<keyword evidence="7" id="KW-0256">Endoplasmic reticulum</keyword>
<keyword evidence="12" id="KW-0472">Membrane</keyword>
<dbReference type="Proteomes" id="UP000069940">
    <property type="component" value="Unassembled WGS sequence"/>
</dbReference>
<keyword evidence="14" id="KW-0732">Signal</keyword>
<evidence type="ECO:0000256" key="3">
    <source>
        <dbReference type="ARBA" id="ARBA00004406"/>
    </source>
</evidence>
<protein>
    <recommendedName>
        <fullName evidence="17">Cytochrome P450</fullName>
    </recommendedName>
</protein>
<dbReference type="CDD" id="cd11056">
    <property type="entry name" value="CYP6-like"/>
    <property type="match status" value="1"/>
</dbReference>
<evidence type="ECO:0000256" key="6">
    <source>
        <dbReference type="ARBA" id="ARBA00022723"/>
    </source>
</evidence>
<dbReference type="InterPro" id="IPR017972">
    <property type="entry name" value="Cyt_P450_CS"/>
</dbReference>
<comment type="cofactor">
    <cofactor evidence="1">
        <name>heme</name>
        <dbReference type="ChEBI" id="CHEBI:30413"/>
    </cofactor>
</comment>
<evidence type="ECO:0000256" key="2">
    <source>
        <dbReference type="ARBA" id="ARBA00004174"/>
    </source>
</evidence>
<keyword evidence="11 13" id="KW-0503">Monooxygenase</keyword>
<evidence type="ECO:0000256" key="5">
    <source>
        <dbReference type="ARBA" id="ARBA00022617"/>
    </source>
</evidence>
<keyword evidence="8" id="KW-0492">Microsome</keyword>
<evidence type="ECO:0000313" key="16">
    <source>
        <dbReference type="Proteomes" id="UP000069940"/>
    </source>
</evidence>
<dbReference type="PRINTS" id="PR00385">
    <property type="entry name" value="P450"/>
</dbReference>
<dbReference type="PROSITE" id="PS00086">
    <property type="entry name" value="CYTOCHROME_P450"/>
    <property type="match status" value="1"/>
</dbReference>
<keyword evidence="5 13" id="KW-0349">Heme</keyword>
<feature type="signal peptide" evidence="14">
    <location>
        <begin position="1"/>
        <end position="19"/>
    </location>
</feature>
<evidence type="ECO:0008006" key="17">
    <source>
        <dbReference type="Google" id="ProtNLM"/>
    </source>
</evidence>
<dbReference type="GeneID" id="109409211"/>
<dbReference type="PANTHER" id="PTHR24292:SF103">
    <property type="entry name" value="CYTOCHROME P450 6BS1"/>
    <property type="match status" value="1"/>
</dbReference>
<evidence type="ECO:0000256" key="8">
    <source>
        <dbReference type="ARBA" id="ARBA00022848"/>
    </source>
</evidence>
<keyword evidence="6 13" id="KW-0479">Metal-binding</keyword>
<feature type="chain" id="PRO_5045551090" description="Cytochrome P450" evidence="14">
    <location>
        <begin position="20"/>
        <end position="522"/>
    </location>
</feature>
<keyword evidence="10 13" id="KW-0408">Iron</keyword>
<comment type="similarity">
    <text evidence="4 13">Belongs to the cytochrome P450 family.</text>
</comment>
<dbReference type="PRINTS" id="PR00464">
    <property type="entry name" value="EP450II"/>
</dbReference>
<dbReference type="PANTHER" id="PTHR24292">
    <property type="entry name" value="CYTOCHROME P450"/>
    <property type="match status" value="1"/>
</dbReference>
<dbReference type="InterPro" id="IPR050476">
    <property type="entry name" value="Insect_CytP450_Detox"/>
</dbReference>
<sequence>MWIHLLVMAFALSLILVRRRYSYWKRVGVPFIQPRFPLGSVGSIGTRIHSSQLLAQFYQQLKGTHPFAGIFYFLQPVALALDLEFVKNVMVRDFQYFHDRGLYYNDKDDPLSSHLFNIEGTKWTTLRRKLVPTFSSGKLKMMCPTVVSVADRFKTCIEKCIAQDEDIEMRELLARFTTDVIGSCAFGIECNSLENPDDKFRKMGEKVFEVSPFAILAFFFLSTFKDMARKFRITITDSEVAAFFAAIVQKTISYREKNNVQRNDFMNLLMQMMKRDDKDESEENSVTLTMEEVVAQSYVFFLGGFETSRTTMSYCLYELSLNEELQTRARKCIQSAVAKHDGLNYEALMEMPYLEQCINESLRKYPPISNALRSTTKDYAVPGTEVTLKKGTDVIVPIYAVHHDPEYYPEPERFNPDRFTPEQCAKRKPFTFMPFGEGPRMCVASRFGMMETKIGLAAMLMSFRFSKCDKSSVPLKISPNHLMLTPAGGLWLKVEQLDGGTSEIGFSKAISEERGNRVEYSM</sequence>
<evidence type="ECO:0000256" key="7">
    <source>
        <dbReference type="ARBA" id="ARBA00022824"/>
    </source>
</evidence>
<dbReference type="SUPFAM" id="SSF48264">
    <property type="entry name" value="Cytochrome P450"/>
    <property type="match status" value="1"/>
</dbReference>
<organism evidence="15 16">
    <name type="scientific">Aedes albopictus</name>
    <name type="common">Asian tiger mosquito</name>
    <name type="synonym">Stegomyia albopicta</name>
    <dbReference type="NCBI Taxonomy" id="7160"/>
    <lineage>
        <taxon>Eukaryota</taxon>
        <taxon>Metazoa</taxon>
        <taxon>Ecdysozoa</taxon>
        <taxon>Arthropoda</taxon>
        <taxon>Hexapoda</taxon>
        <taxon>Insecta</taxon>
        <taxon>Pterygota</taxon>
        <taxon>Neoptera</taxon>
        <taxon>Endopterygota</taxon>
        <taxon>Diptera</taxon>
        <taxon>Nematocera</taxon>
        <taxon>Culicoidea</taxon>
        <taxon>Culicidae</taxon>
        <taxon>Culicinae</taxon>
        <taxon>Aedini</taxon>
        <taxon>Aedes</taxon>
        <taxon>Stegomyia</taxon>
    </lineage>
</organism>
<evidence type="ECO:0000256" key="10">
    <source>
        <dbReference type="ARBA" id="ARBA00023004"/>
    </source>
</evidence>
<dbReference type="EnsemblMetazoa" id="AALFPA23_010234.R14247">
    <property type="protein sequence ID" value="AALFPA23_010234.P14247"/>
    <property type="gene ID" value="AALFPA23_010234"/>
</dbReference>
<dbReference type="RefSeq" id="XP_019538182.2">
    <property type="nucleotide sequence ID" value="XM_019682637.3"/>
</dbReference>
<proteinExistence type="inferred from homology"/>
<dbReference type="InterPro" id="IPR001128">
    <property type="entry name" value="Cyt_P450"/>
</dbReference>
<dbReference type="InterPro" id="IPR036396">
    <property type="entry name" value="Cyt_P450_sf"/>
</dbReference>